<dbReference type="EMBL" id="NBNE01004369">
    <property type="protein sequence ID" value="OWZ05556.1"/>
    <property type="molecule type" value="Genomic_DNA"/>
</dbReference>
<proteinExistence type="predicted"/>
<dbReference type="Pfam" id="PF24906">
    <property type="entry name" value="Zf_WRKY19"/>
    <property type="match status" value="2"/>
</dbReference>
<evidence type="ECO:0000259" key="1">
    <source>
        <dbReference type="Pfam" id="PF24906"/>
    </source>
</evidence>
<dbReference type="AlphaFoldDB" id="A0A225VJ07"/>
<name>A0A225VJ07_9STRA</name>
<dbReference type="PANTHER" id="PTHR31827">
    <property type="entry name" value="EMB|CAB89363.1"/>
    <property type="match status" value="1"/>
</dbReference>
<feature type="domain" description="WRKY19-like zinc finger" evidence="1">
    <location>
        <begin position="33"/>
        <end position="56"/>
    </location>
</feature>
<dbReference type="OrthoDB" id="94245at2759"/>
<reference evidence="3" key="1">
    <citation type="submission" date="2017-03" db="EMBL/GenBank/DDBJ databases">
        <title>Phytopthora megakarya and P. palmivora, two closely related causual agents of cacao black pod achieved similar genome size and gene model numbers by different mechanisms.</title>
        <authorList>
            <person name="Ali S."/>
            <person name="Shao J."/>
            <person name="Larry D.J."/>
            <person name="Kronmiller B."/>
            <person name="Shen D."/>
            <person name="Strem M.D."/>
            <person name="Melnick R.L."/>
            <person name="Guiltinan M.J."/>
            <person name="Tyler B.M."/>
            <person name="Meinhardt L.W."/>
            <person name="Bailey B.A."/>
        </authorList>
    </citation>
    <scope>NUCLEOTIDE SEQUENCE [LARGE SCALE GENOMIC DNA]</scope>
    <source>
        <strain evidence="3">zdho120</strain>
    </source>
</reference>
<gene>
    <name evidence="2" type="ORF">PHMEG_00022334</name>
</gene>
<comment type="caution">
    <text evidence="2">The sequence shown here is derived from an EMBL/GenBank/DDBJ whole genome shotgun (WGS) entry which is preliminary data.</text>
</comment>
<dbReference type="InterPro" id="IPR056866">
    <property type="entry name" value="Znf_WRKY19"/>
</dbReference>
<evidence type="ECO:0000313" key="3">
    <source>
        <dbReference type="Proteomes" id="UP000198211"/>
    </source>
</evidence>
<feature type="domain" description="WRKY19-like zinc finger" evidence="1">
    <location>
        <begin position="11"/>
        <end position="32"/>
    </location>
</feature>
<protein>
    <recommendedName>
        <fullName evidence="1">WRKY19-like zinc finger domain-containing protein</fullName>
    </recommendedName>
</protein>
<sequence length="188" mass="20344">MTKTSKHKAIQCSVPECTKKAQTHRLCKKHGGGIRCKSTNCQKLAQSRGLCVAHGGGRHCAIISCAKLSQYKGLCLVHGGGRRCSMSGCHKFRQIRDLCKSHAKLQMSSAPLRSPSTTVTTAAVVSKLSISFLMNPLASSKVIPNSQSTTVKRPPESPASQNLESFLIDPIDASRYFSTIVENVDQMN</sequence>
<keyword evidence="3" id="KW-1185">Reference proteome</keyword>
<organism evidence="2 3">
    <name type="scientific">Phytophthora megakarya</name>
    <dbReference type="NCBI Taxonomy" id="4795"/>
    <lineage>
        <taxon>Eukaryota</taxon>
        <taxon>Sar</taxon>
        <taxon>Stramenopiles</taxon>
        <taxon>Oomycota</taxon>
        <taxon>Peronosporomycetes</taxon>
        <taxon>Peronosporales</taxon>
        <taxon>Peronosporaceae</taxon>
        <taxon>Phytophthora</taxon>
    </lineage>
</organism>
<dbReference type="PANTHER" id="PTHR31827:SF1">
    <property type="entry name" value="EMB|CAB89363.1"/>
    <property type="match status" value="1"/>
</dbReference>
<evidence type="ECO:0000313" key="2">
    <source>
        <dbReference type="EMBL" id="OWZ05556.1"/>
    </source>
</evidence>
<accession>A0A225VJ07</accession>
<dbReference type="Proteomes" id="UP000198211">
    <property type="component" value="Unassembled WGS sequence"/>
</dbReference>